<protein>
    <submittedName>
        <fullName evidence="6">Aldo/keto reductase</fullName>
    </submittedName>
</protein>
<dbReference type="InterPro" id="IPR017896">
    <property type="entry name" value="4Fe4S_Fe-S-bd"/>
</dbReference>
<keyword evidence="1" id="KW-0479">Metal-binding</keyword>
<dbReference type="InterPro" id="IPR017900">
    <property type="entry name" value="4Fe4S_Fe_S_CS"/>
</dbReference>
<sequence>MDKNNNHNNNNSNKINRRDFFKLAGAGTLASAAALYGCSGKNNSSDSESAALGEIPTDKMVYRTNPTTGDRVSLLGYGCMRWPTRKRADGNGDEIDQEAVNELIDYAIAHGVNYFDTSPAYVQGMSERATGIALKRHSREKFFLATKLSNFSPSTHSREESLAMYHRSFRELQVDYIDYLLLHGIGMGGMEALHSRYLDNGMLDFLLKEREAGRIRNLGFSYHGDIKVFDYLLSRHDELKWDFVQIQLNYVDWKHAKEVNTRNTDAEYLYGELVKRGIPAVIMEPLLGGRLSKLNDHLMARLKQRRPQDSVASWAFRFAGTFPDVLTVLSGMTYMEHLQDNLRTFSPLDPCTEEEMALLEDTAQMMLTYPTVPCNDCKYCMPCPYGLDIPAILLHYNRCINEGNVPKSSQDENYREARRAFLIGYDRSVPKLRQASHCTGCDQCNPHCPQGIDIPKKLQEIDLFVENLKQERL</sequence>
<evidence type="ECO:0000256" key="4">
    <source>
        <dbReference type="SAM" id="Phobius"/>
    </source>
</evidence>
<dbReference type="InterPro" id="IPR053135">
    <property type="entry name" value="AKR2_Oxidoreductase"/>
</dbReference>
<evidence type="ECO:0000256" key="3">
    <source>
        <dbReference type="ARBA" id="ARBA00023014"/>
    </source>
</evidence>
<dbReference type="Gene3D" id="3.20.20.100">
    <property type="entry name" value="NADP-dependent oxidoreductase domain"/>
    <property type="match status" value="1"/>
</dbReference>
<dbReference type="InterPro" id="IPR036812">
    <property type="entry name" value="NAD(P)_OxRdtase_dom_sf"/>
</dbReference>
<evidence type="ECO:0000313" key="7">
    <source>
        <dbReference type="Proteomes" id="UP000196587"/>
    </source>
</evidence>
<feature type="domain" description="4Fe-4S ferredoxin-type" evidence="5">
    <location>
        <begin position="428"/>
        <end position="457"/>
    </location>
</feature>
<dbReference type="PANTHER" id="PTHR43312">
    <property type="entry name" value="D-THREO-ALDOSE 1-DEHYDROGENASE"/>
    <property type="match status" value="1"/>
</dbReference>
<dbReference type="EMBL" id="NFKE01000010">
    <property type="protein sequence ID" value="OUP32855.1"/>
    <property type="molecule type" value="Genomic_DNA"/>
</dbReference>
<dbReference type="Pfam" id="PF00248">
    <property type="entry name" value="Aldo_ket_red"/>
    <property type="match status" value="1"/>
</dbReference>
<reference evidence="7" key="1">
    <citation type="submission" date="2017-04" db="EMBL/GenBank/DDBJ databases">
        <title>Function of individual gut microbiota members based on whole genome sequencing of pure cultures obtained from chicken caecum.</title>
        <authorList>
            <person name="Medvecky M."/>
            <person name="Cejkova D."/>
            <person name="Polansky O."/>
            <person name="Karasova D."/>
            <person name="Kubasova T."/>
            <person name="Cizek A."/>
            <person name="Rychlik I."/>
        </authorList>
    </citation>
    <scope>NUCLEOTIDE SEQUENCE [LARGE SCALE GENOMIC DNA]</scope>
    <source>
        <strain evidence="7">An189</strain>
    </source>
</reference>
<dbReference type="GO" id="GO:0051536">
    <property type="term" value="F:iron-sulfur cluster binding"/>
    <property type="evidence" value="ECO:0007669"/>
    <property type="project" value="UniProtKB-KW"/>
</dbReference>
<gene>
    <name evidence="6" type="ORF">B5F24_13290</name>
</gene>
<feature type="transmembrane region" description="Helical" evidence="4">
    <location>
        <begin position="20"/>
        <end position="37"/>
    </location>
</feature>
<organism evidence="6 7">
    <name type="scientific">Bacteroides clarus</name>
    <dbReference type="NCBI Taxonomy" id="626929"/>
    <lineage>
        <taxon>Bacteria</taxon>
        <taxon>Pseudomonadati</taxon>
        <taxon>Bacteroidota</taxon>
        <taxon>Bacteroidia</taxon>
        <taxon>Bacteroidales</taxon>
        <taxon>Bacteroidaceae</taxon>
        <taxon>Bacteroides</taxon>
    </lineage>
</organism>
<dbReference type="PROSITE" id="PS51318">
    <property type="entry name" value="TAT"/>
    <property type="match status" value="1"/>
</dbReference>
<dbReference type="PROSITE" id="PS00198">
    <property type="entry name" value="4FE4S_FER_1"/>
    <property type="match status" value="1"/>
</dbReference>
<keyword evidence="3" id="KW-0411">Iron-sulfur</keyword>
<evidence type="ECO:0000259" key="5">
    <source>
        <dbReference type="PROSITE" id="PS51379"/>
    </source>
</evidence>
<name>A0A1Y4JK43_9BACE</name>
<evidence type="ECO:0000256" key="2">
    <source>
        <dbReference type="ARBA" id="ARBA00023004"/>
    </source>
</evidence>
<evidence type="ECO:0000313" key="6">
    <source>
        <dbReference type="EMBL" id="OUP32855.1"/>
    </source>
</evidence>
<evidence type="ECO:0000256" key="1">
    <source>
        <dbReference type="ARBA" id="ARBA00022723"/>
    </source>
</evidence>
<dbReference type="PROSITE" id="PS51379">
    <property type="entry name" value="4FE4S_FER_2"/>
    <property type="match status" value="1"/>
</dbReference>
<dbReference type="RefSeq" id="WP_087413190.1">
    <property type="nucleotide sequence ID" value="NZ_NFKE01000010.1"/>
</dbReference>
<accession>A0A1Y4JK43</accession>
<dbReference type="SUPFAM" id="SSF46548">
    <property type="entry name" value="alpha-helical ferredoxin"/>
    <property type="match status" value="1"/>
</dbReference>
<keyword evidence="2" id="KW-0408">Iron</keyword>
<proteinExistence type="predicted"/>
<dbReference type="SUPFAM" id="SSF51430">
    <property type="entry name" value="NAD(P)-linked oxidoreductase"/>
    <property type="match status" value="1"/>
</dbReference>
<keyword evidence="4" id="KW-0472">Membrane</keyword>
<dbReference type="CDD" id="cd19096">
    <property type="entry name" value="AKR_Fe-S_oxidoreductase"/>
    <property type="match status" value="1"/>
</dbReference>
<dbReference type="AlphaFoldDB" id="A0A1Y4JK43"/>
<comment type="caution">
    <text evidence="6">The sequence shown here is derived from an EMBL/GenBank/DDBJ whole genome shotgun (WGS) entry which is preliminary data.</text>
</comment>
<dbReference type="InterPro" id="IPR006311">
    <property type="entry name" value="TAT_signal"/>
</dbReference>
<dbReference type="PANTHER" id="PTHR43312:SF2">
    <property type="entry name" value="OXIDOREDUCTASE"/>
    <property type="match status" value="1"/>
</dbReference>
<dbReference type="InterPro" id="IPR023210">
    <property type="entry name" value="NADP_OxRdtase_dom"/>
</dbReference>
<keyword evidence="4" id="KW-0812">Transmembrane</keyword>
<keyword evidence="4" id="KW-1133">Transmembrane helix</keyword>
<dbReference type="GO" id="GO:0046872">
    <property type="term" value="F:metal ion binding"/>
    <property type="evidence" value="ECO:0007669"/>
    <property type="project" value="UniProtKB-KW"/>
</dbReference>
<dbReference type="Proteomes" id="UP000196587">
    <property type="component" value="Unassembled WGS sequence"/>
</dbReference>